<protein>
    <submittedName>
        <fullName evidence="1">Topoisomerase C-terminal repeat-containing protein</fullName>
    </submittedName>
</protein>
<organism evidence="1 2">
    <name type="scientific">Peribacillus frigoritolerans</name>
    <dbReference type="NCBI Taxonomy" id="450367"/>
    <lineage>
        <taxon>Bacteria</taxon>
        <taxon>Bacillati</taxon>
        <taxon>Bacillota</taxon>
        <taxon>Bacilli</taxon>
        <taxon>Bacillales</taxon>
        <taxon>Bacillaceae</taxon>
        <taxon>Peribacillus</taxon>
    </lineage>
</organism>
<dbReference type="InterPro" id="IPR025589">
    <property type="entry name" value="Toprim_C_rpt"/>
</dbReference>
<dbReference type="Pfam" id="PF13342">
    <property type="entry name" value="Toprim_Crpt"/>
    <property type="match status" value="1"/>
</dbReference>
<sequence length="93" mass="10459">MEAIEDNLLRISVIVIALIKFLEYSSGCKQIFPSQMLGKKGTEKHVKDLCTKKKTSVIKGMKPKTKEKKPFDASLVLKDDGSIEFAKKKKNIC</sequence>
<proteinExistence type="predicted"/>
<comment type="caution">
    <text evidence="1">The sequence shown here is derived from an EMBL/GenBank/DDBJ whole genome shotgun (WGS) entry which is preliminary data.</text>
</comment>
<dbReference type="AlphaFoldDB" id="A0AAJ1VBW0"/>
<gene>
    <name evidence="1" type="ORF">QUF85_16245</name>
</gene>
<dbReference type="EMBL" id="JAUCFI010000003">
    <property type="protein sequence ID" value="MDM5284832.1"/>
    <property type="molecule type" value="Genomic_DNA"/>
</dbReference>
<name>A0AAJ1VBW0_9BACI</name>
<dbReference type="Proteomes" id="UP001238973">
    <property type="component" value="Unassembled WGS sequence"/>
</dbReference>
<reference evidence="1" key="1">
    <citation type="submission" date="2023-06" db="EMBL/GenBank/DDBJ databases">
        <title>Comparative genomics of Bacillaceae isolates and their secondary metabolite potential.</title>
        <authorList>
            <person name="Song L."/>
            <person name="Nielsen L.J."/>
            <person name="Mohite O."/>
            <person name="Xu X."/>
            <person name="Weber T."/>
            <person name="Kovacs A.T."/>
        </authorList>
    </citation>
    <scope>NUCLEOTIDE SEQUENCE</scope>
    <source>
        <strain evidence="1">G1S1</strain>
    </source>
</reference>
<dbReference type="RefSeq" id="WP_289350199.1">
    <property type="nucleotide sequence ID" value="NZ_JAUCFI010000003.1"/>
</dbReference>
<evidence type="ECO:0000313" key="1">
    <source>
        <dbReference type="EMBL" id="MDM5284832.1"/>
    </source>
</evidence>
<accession>A0AAJ1VBW0</accession>
<evidence type="ECO:0000313" key="2">
    <source>
        <dbReference type="Proteomes" id="UP001238973"/>
    </source>
</evidence>